<evidence type="ECO:0000313" key="3">
    <source>
        <dbReference type="EMBL" id="MBA0598315.1"/>
    </source>
</evidence>
<evidence type="ECO:0000313" key="4">
    <source>
        <dbReference type="Proteomes" id="UP000593578"/>
    </source>
</evidence>
<comment type="caution">
    <text evidence="3">The sequence shown here is derived from an EMBL/GenBank/DDBJ whole genome shotgun (WGS) entry which is preliminary data.</text>
</comment>
<dbReference type="AlphaFoldDB" id="A0A7J8Q9P3"/>
<keyword evidence="1" id="KW-0862">Zinc</keyword>
<dbReference type="InterPro" id="IPR036875">
    <property type="entry name" value="Znf_CCHC_sf"/>
</dbReference>
<name>A0A7J8Q9P3_GOSRA</name>
<keyword evidence="1" id="KW-0479">Metal-binding</keyword>
<protein>
    <recommendedName>
        <fullName evidence="2">CCHC-type domain-containing protein</fullName>
    </recommendedName>
</protein>
<sequence>MVCFSCGRYDHVKESCPKVDGFMSRSKVRVLTSNTLRAKVGMVKGIKAYVP</sequence>
<dbReference type="EMBL" id="JABEZZ010000010">
    <property type="protein sequence ID" value="MBA0598315.1"/>
    <property type="molecule type" value="Genomic_DNA"/>
</dbReference>
<evidence type="ECO:0000259" key="2">
    <source>
        <dbReference type="PROSITE" id="PS50158"/>
    </source>
</evidence>
<dbReference type="GO" id="GO:0003676">
    <property type="term" value="F:nucleic acid binding"/>
    <property type="evidence" value="ECO:0007669"/>
    <property type="project" value="InterPro"/>
</dbReference>
<dbReference type="GO" id="GO:0008270">
    <property type="term" value="F:zinc ion binding"/>
    <property type="evidence" value="ECO:0007669"/>
    <property type="project" value="UniProtKB-KW"/>
</dbReference>
<dbReference type="SUPFAM" id="SSF57756">
    <property type="entry name" value="Retrovirus zinc finger-like domains"/>
    <property type="match status" value="1"/>
</dbReference>
<dbReference type="Proteomes" id="UP000593578">
    <property type="component" value="Unassembled WGS sequence"/>
</dbReference>
<dbReference type="InterPro" id="IPR001878">
    <property type="entry name" value="Znf_CCHC"/>
</dbReference>
<dbReference type="PROSITE" id="PS50158">
    <property type="entry name" value="ZF_CCHC"/>
    <property type="match status" value="1"/>
</dbReference>
<evidence type="ECO:0000256" key="1">
    <source>
        <dbReference type="PROSITE-ProRule" id="PRU00047"/>
    </source>
</evidence>
<keyword evidence="1" id="KW-0863">Zinc-finger</keyword>
<reference evidence="3 4" key="1">
    <citation type="journal article" date="2019" name="Genome Biol. Evol.">
        <title>Insights into the evolution of the New World diploid cottons (Gossypium, subgenus Houzingenia) based on genome sequencing.</title>
        <authorList>
            <person name="Grover C.E."/>
            <person name="Arick M.A. 2nd"/>
            <person name="Thrash A."/>
            <person name="Conover J.L."/>
            <person name="Sanders W.S."/>
            <person name="Peterson D.G."/>
            <person name="Frelichowski J.E."/>
            <person name="Scheffler J.A."/>
            <person name="Scheffler B.E."/>
            <person name="Wendel J.F."/>
        </authorList>
    </citation>
    <scope>NUCLEOTIDE SEQUENCE [LARGE SCALE GENOMIC DNA]</scope>
    <source>
        <strain evidence="3">8</strain>
        <tissue evidence="3">Leaf</tissue>
    </source>
</reference>
<feature type="domain" description="CCHC-type" evidence="2">
    <location>
        <begin position="3"/>
        <end position="18"/>
    </location>
</feature>
<organism evidence="3 4">
    <name type="scientific">Gossypium raimondii</name>
    <name type="common">Peruvian cotton</name>
    <name type="synonym">Gossypium klotzschianum subsp. raimondii</name>
    <dbReference type="NCBI Taxonomy" id="29730"/>
    <lineage>
        <taxon>Eukaryota</taxon>
        <taxon>Viridiplantae</taxon>
        <taxon>Streptophyta</taxon>
        <taxon>Embryophyta</taxon>
        <taxon>Tracheophyta</taxon>
        <taxon>Spermatophyta</taxon>
        <taxon>Magnoliopsida</taxon>
        <taxon>eudicotyledons</taxon>
        <taxon>Gunneridae</taxon>
        <taxon>Pentapetalae</taxon>
        <taxon>rosids</taxon>
        <taxon>malvids</taxon>
        <taxon>Malvales</taxon>
        <taxon>Malvaceae</taxon>
        <taxon>Malvoideae</taxon>
        <taxon>Gossypium</taxon>
    </lineage>
</organism>
<gene>
    <name evidence="3" type="ORF">Gorai_008083</name>
</gene>
<accession>A0A7J8Q9P3</accession>
<proteinExistence type="predicted"/>